<dbReference type="InterPro" id="IPR010497">
    <property type="entry name" value="Epoxide_hydro_N"/>
</dbReference>
<comment type="caution">
    <text evidence="6">The sequence shown here is derived from an EMBL/GenBank/DDBJ whole genome shotgun (WGS) entry which is preliminary data.</text>
</comment>
<dbReference type="GO" id="GO:0097176">
    <property type="term" value="P:epoxide metabolic process"/>
    <property type="evidence" value="ECO:0007669"/>
    <property type="project" value="TreeGrafter"/>
</dbReference>
<dbReference type="SUPFAM" id="SSF53474">
    <property type="entry name" value="alpha/beta-Hydrolases"/>
    <property type="match status" value="1"/>
</dbReference>
<dbReference type="InterPro" id="IPR016292">
    <property type="entry name" value="Epoxide_hydrolase"/>
</dbReference>
<accession>A0AAN6IS03</accession>
<keyword evidence="3" id="KW-0378">Hydrolase</keyword>
<dbReference type="Pfam" id="PF06441">
    <property type="entry name" value="EHN"/>
    <property type="match status" value="1"/>
</dbReference>
<feature type="active site" description="Proton acceptor" evidence="4">
    <location>
        <position position="404"/>
    </location>
</feature>
<comment type="similarity">
    <text evidence="1">Belongs to the peptidase S33 family.</text>
</comment>
<dbReference type="InterPro" id="IPR029058">
    <property type="entry name" value="AB_hydrolase_fold"/>
</dbReference>
<dbReference type="InterPro" id="IPR000639">
    <property type="entry name" value="Epox_hydrolase-like"/>
</dbReference>
<proteinExistence type="inferred from homology"/>
<dbReference type="PANTHER" id="PTHR21661:SF35">
    <property type="entry name" value="EPOXIDE HYDROLASE"/>
    <property type="match status" value="1"/>
</dbReference>
<evidence type="ECO:0000256" key="2">
    <source>
        <dbReference type="ARBA" id="ARBA00022797"/>
    </source>
</evidence>
<dbReference type="Proteomes" id="UP001161757">
    <property type="component" value="Unassembled WGS sequence"/>
</dbReference>
<evidence type="ECO:0000256" key="4">
    <source>
        <dbReference type="PIRSR" id="PIRSR001112-1"/>
    </source>
</evidence>
<evidence type="ECO:0000313" key="7">
    <source>
        <dbReference type="Proteomes" id="UP001161757"/>
    </source>
</evidence>
<reference evidence="6" key="1">
    <citation type="submission" date="2023-01" db="EMBL/GenBank/DDBJ databases">
        <title>Exophiala dermititidis isolated from Cystic Fibrosis Patient.</title>
        <authorList>
            <person name="Kurbessoian T."/>
            <person name="Crocker A."/>
            <person name="Murante D."/>
            <person name="Hogan D.A."/>
            <person name="Stajich J.E."/>
        </authorList>
    </citation>
    <scope>NUCLEOTIDE SEQUENCE</scope>
    <source>
        <strain evidence="6">Ex8</strain>
    </source>
</reference>
<organism evidence="6 7">
    <name type="scientific">Exophiala dermatitidis</name>
    <name type="common">Black yeast-like fungus</name>
    <name type="synonym">Wangiella dermatitidis</name>
    <dbReference type="NCBI Taxonomy" id="5970"/>
    <lineage>
        <taxon>Eukaryota</taxon>
        <taxon>Fungi</taxon>
        <taxon>Dikarya</taxon>
        <taxon>Ascomycota</taxon>
        <taxon>Pezizomycotina</taxon>
        <taxon>Eurotiomycetes</taxon>
        <taxon>Chaetothyriomycetidae</taxon>
        <taxon>Chaetothyriales</taxon>
        <taxon>Herpotrichiellaceae</taxon>
        <taxon>Exophiala</taxon>
    </lineage>
</organism>
<name>A0AAN6IS03_EXODE</name>
<gene>
    <name evidence="6" type="ORF">HRR80_007428</name>
</gene>
<evidence type="ECO:0000256" key="3">
    <source>
        <dbReference type="ARBA" id="ARBA00022801"/>
    </source>
</evidence>
<evidence type="ECO:0000256" key="1">
    <source>
        <dbReference type="ARBA" id="ARBA00010088"/>
    </source>
</evidence>
<feature type="active site" description="Nucleophile" evidence="4">
    <location>
        <position position="210"/>
    </location>
</feature>
<feature type="domain" description="Epoxide hydrolase N-terminal" evidence="5">
    <location>
        <begin position="27"/>
        <end position="136"/>
    </location>
</feature>
<protein>
    <recommendedName>
        <fullName evidence="5">Epoxide hydrolase N-terminal domain-containing protein</fullName>
    </recommendedName>
</protein>
<dbReference type="EMBL" id="JAJGCB010000018">
    <property type="protein sequence ID" value="KAJ8988397.1"/>
    <property type="molecule type" value="Genomic_DNA"/>
</dbReference>
<dbReference type="GO" id="GO:0004301">
    <property type="term" value="F:epoxide hydrolase activity"/>
    <property type="evidence" value="ECO:0007669"/>
    <property type="project" value="TreeGrafter"/>
</dbReference>
<dbReference type="Gene3D" id="3.40.50.1820">
    <property type="entry name" value="alpha/beta hydrolase"/>
    <property type="match status" value="1"/>
</dbReference>
<evidence type="ECO:0000259" key="5">
    <source>
        <dbReference type="Pfam" id="PF06441"/>
    </source>
</evidence>
<dbReference type="PIRSF" id="PIRSF001112">
    <property type="entry name" value="Epoxide_hydrolase"/>
    <property type="match status" value="1"/>
</dbReference>
<sequence>MLDSFPPSLIELIHRNPIVANTMSSSVQPFQISIPDSEIRDLHERLAKARFPDELDSAEWDLGAPLADVQRLTKFWRDKFDWRRAETVLNRLPHFTTTIQCEGYESLRIHFLHRKSGVKGAIPLLFVHGWPGSFLEATKIIDALTSPPNSSSSSKTDEQFAFDIVAPSLPNFGFSEGTKKRGFSIEQHAETLHKLMLQLGYEQYATQGGDWGYYITRAISLLYPGHCKATHFNMDVGAKPTFLKNPLLALEDAIRPLSAREKQGIARTEWFDNEGFGYNLLQSTKPQTLGYGLTDSPVALLAWIYEKLHDWTDAYPWTDDEVCTWVSVYWFSTAGPAASCRIYYEMGRSGPWGNRITRDKVREWQSGVKIGISHFPRDIHVLPSTWTRTVGNCVFEKEHDAGGHFAAWERPMDLVDDLREMFGRGGGAYGVVEGRDGF</sequence>
<feature type="active site" description="Proton donor" evidence="4">
    <location>
        <position position="343"/>
    </location>
</feature>
<evidence type="ECO:0000313" key="6">
    <source>
        <dbReference type="EMBL" id="KAJ8988397.1"/>
    </source>
</evidence>
<dbReference type="PANTHER" id="PTHR21661">
    <property type="entry name" value="EPOXIDE HYDROLASE 1-RELATED"/>
    <property type="match status" value="1"/>
</dbReference>
<dbReference type="PRINTS" id="PR00412">
    <property type="entry name" value="EPOXHYDRLASE"/>
</dbReference>
<keyword evidence="2" id="KW-0058">Aromatic hydrocarbons catabolism</keyword>
<dbReference type="AlphaFoldDB" id="A0AAN6IS03"/>